<evidence type="ECO:0000256" key="1">
    <source>
        <dbReference type="SAM" id="MobiDB-lite"/>
    </source>
</evidence>
<accession>A0A9P4MGQ6</accession>
<proteinExistence type="predicted"/>
<evidence type="ECO:0000313" key="3">
    <source>
        <dbReference type="Proteomes" id="UP000799439"/>
    </source>
</evidence>
<gene>
    <name evidence="2" type="ORF">K461DRAFT_294092</name>
</gene>
<dbReference type="OrthoDB" id="5575144at2759"/>
<feature type="region of interest" description="Disordered" evidence="1">
    <location>
        <begin position="1"/>
        <end position="27"/>
    </location>
</feature>
<dbReference type="Proteomes" id="UP000799439">
    <property type="component" value="Unassembled WGS sequence"/>
</dbReference>
<feature type="region of interest" description="Disordered" evidence="1">
    <location>
        <begin position="178"/>
        <end position="227"/>
    </location>
</feature>
<protein>
    <submittedName>
        <fullName evidence="2">Uncharacterized protein</fullName>
    </submittedName>
</protein>
<feature type="region of interest" description="Disordered" evidence="1">
    <location>
        <begin position="313"/>
        <end position="367"/>
    </location>
</feature>
<sequence length="367" mass="40300">MSSISPISPRAGGPFSSHAHRSSGSVSSRTLLSPTAWLDLDLNFIRADDAFCQMFPDLRYSSFRRLSDIAYPVMPDAVQALKSTIRREREVKDPSYLPPILMPGEDSLGRIGEVNEGEATRGFEAHTYQMNYSLANGVVQTLPTKFNLAKTSRYFIIMTLPPISPDFLSVMVQQGARRPASRGDPLTPSEVLLTRPSTASSPTWSSSSESREMSRGTSSAPTSVNMEGLRLGRHQAGTASWDRQAIPPQSSGHIRHGQMPLSTDTRFGGSMQHNRSYERTSSVASSGAELDITRSVSNESVVFSDDEQAYPRASNLLPPLSRTDSRPVHTGQSAEAWMPSARTGPVAPPQRAPEKRRRMDIESLLHR</sequence>
<comment type="caution">
    <text evidence="2">The sequence shown here is derived from an EMBL/GenBank/DDBJ whole genome shotgun (WGS) entry which is preliminary data.</text>
</comment>
<dbReference type="EMBL" id="ML996086">
    <property type="protein sequence ID" value="KAF2152427.1"/>
    <property type="molecule type" value="Genomic_DNA"/>
</dbReference>
<reference evidence="2" key="1">
    <citation type="journal article" date="2020" name="Stud. Mycol.">
        <title>101 Dothideomycetes genomes: a test case for predicting lifestyles and emergence of pathogens.</title>
        <authorList>
            <person name="Haridas S."/>
            <person name="Albert R."/>
            <person name="Binder M."/>
            <person name="Bloem J."/>
            <person name="Labutti K."/>
            <person name="Salamov A."/>
            <person name="Andreopoulos B."/>
            <person name="Baker S."/>
            <person name="Barry K."/>
            <person name="Bills G."/>
            <person name="Bluhm B."/>
            <person name="Cannon C."/>
            <person name="Castanera R."/>
            <person name="Culley D."/>
            <person name="Daum C."/>
            <person name="Ezra D."/>
            <person name="Gonzalez J."/>
            <person name="Henrissat B."/>
            <person name="Kuo A."/>
            <person name="Liang C."/>
            <person name="Lipzen A."/>
            <person name="Lutzoni F."/>
            <person name="Magnuson J."/>
            <person name="Mondo S."/>
            <person name="Nolan M."/>
            <person name="Ohm R."/>
            <person name="Pangilinan J."/>
            <person name="Park H.-J."/>
            <person name="Ramirez L."/>
            <person name="Alfaro M."/>
            <person name="Sun H."/>
            <person name="Tritt A."/>
            <person name="Yoshinaga Y."/>
            <person name="Zwiers L.-H."/>
            <person name="Turgeon B."/>
            <person name="Goodwin S."/>
            <person name="Spatafora J."/>
            <person name="Crous P."/>
            <person name="Grigoriev I."/>
        </authorList>
    </citation>
    <scope>NUCLEOTIDE SEQUENCE</scope>
    <source>
        <strain evidence="2">CBS 260.36</strain>
    </source>
</reference>
<organism evidence="2 3">
    <name type="scientific">Myriangium duriaei CBS 260.36</name>
    <dbReference type="NCBI Taxonomy" id="1168546"/>
    <lineage>
        <taxon>Eukaryota</taxon>
        <taxon>Fungi</taxon>
        <taxon>Dikarya</taxon>
        <taxon>Ascomycota</taxon>
        <taxon>Pezizomycotina</taxon>
        <taxon>Dothideomycetes</taxon>
        <taxon>Dothideomycetidae</taxon>
        <taxon>Myriangiales</taxon>
        <taxon>Myriangiaceae</taxon>
        <taxon>Myriangium</taxon>
    </lineage>
</organism>
<dbReference type="AlphaFoldDB" id="A0A9P4MGQ6"/>
<evidence type="ECO:0000313" key="2">
    <source>
        <dbReference type="EMBL" id="KAF2152427.1"/>
    </source>
</evidence>
<feature type="compositionally biased region" description="Low complexity" evidence="1">
    <location>
        <begin position="194"/>
        <end position="208"/>
    </location>
</feature>
<keyword evidence="3" id="KW-1185">Reference proteome</keyword>
<feature type="compositionally biased region" description="Basic and acidic residues" evidence="1">
    <location>
        <begin position="357"/>
        <end position="367"/>
    </location>
</feature>
<name>A0A9P4MGQ6_9PEZI</name>